<accession>A0A068S3Y1</accession>
<dbReference type="Proteomes" id="UP000027586">
    <property type="component" value="Unassembled WGS sequence"/>
</dbReference>
<dbReference type="InterPro" id="IPR024461">
    <property type="entry name" value="CCDC90-like"/>
</dbReference>
<evidence type="ECO:0000313" key="9">
    <source>
        <dbReference type="EMBL" id="CDH56532.1"/>
    </source>
</evidence>
<dbReference type="STRING" id="1263082.A0A068S3Y1"/>
<evidence type="ECO:0000256" key="2">
    <source>
        <dbReference type="ARBA" id="ARBA00004370"/>
    </source>
</evidence>
<keyword evidence="5" id="KW-0175">Coiled coil</keyword>
<evidence type="ECO:0000313" key="10">
    <source>
        <dbReference type="Proteomes" id="UP000027586"/>
    </source>
</evidence>
<organism evidence="9 10">
    <name type="scientific">Lichtheimia corymbifera JMRC:FSU:9682</name>
    <dbReference type="NCBI Taxonomy" id="1263082"/>
    <lineage>
        <taxon>Eukaryota</taxon>
        <taxon>Fungi</taxon>
        <taxon>Fungi incertae sedis</taxon>
        <taxon>Mucoromycota</taxon>
        <taxon>Mucoromycotina</taxon>
        <taxon>Mucoromycetes</taxon>
        <taxon>Mucorales</taxon>
        <taxon>Lichtheimiaceae</taxon>
        <taxon>Lichtheimia</taxon>
    </lineage>
</organism>
<gene>
    <name evidence="9" type="ORF">LCOR_07566.1</name>
</gene>
<dbReference type="PANTHER" id="PTHR14360">
    <property type="entry name" value="PROTEIN FMP32, MITOCHONDRIAL"/>
    <property type="match status" value="1"/>
</dbReference>
<evidence type="ECO:0000256" key="3">
    <source>
        <dbReference type="ARBA" id="ARBA00022692"/>
    </source>
</evidence>
<keyword evidence="7" id="KW-0472">Membrane</keyword>
<evidence type="ECO:0000256" key="4">
    <source>
        <dbReference type="ARBA" id="ARBA00022989"/>
    </source>
</evidence>
<sequence length="351" mass="39520">MTEWVVVGGTNIGDAPTWMAGNLIVAGCGGTALFSSTTTSMFARIPAAAATARRTHRPLIAKSIRKRCIGTDETSRPFPSPFPTRPTQPNKNDELALPVPVPISANDPHVEEPYSHSSFRSSNSYEGMNETPLPPTHHFDTYQLLQALERQGFTRSQAEVVMKGIKFKLRESSAFIRQRLLLRSDLDNETYLFKAGLSEMRTEVQTMRRNDTHMLQAEMAAVTRDVESIGQKLREDVALMKNEITLDLNNRKNEGREELKTIEMKIQEMNNKLTVSLGDVRTGIEAVRWETIWKGMTGVAVAAMSIAGLGYLLTRYAEHKAETLRLEKQRRKKQFREDARQSGMADMEVVY</sequence>
<comment type="caution">
    <text evidence="9">The sequence shown here is derived from an EMBL/GenBank/DDBJ whole genome shotgun (WGS) entry which is preliminary data.</text>
</comment>
<feature type="region of interest" description="Disordered" evidence="8">
    <location>
        <begin position="110"/>
        <end position="129"/>
    </location>
</feature>
<dbReference type="OrthoDB" id="1552at2759"/>
<dbReference type="Gene3D" id="1.20.5.340">
    <property type="match status" value="1"/>
</dbReference>
<dbReference type="GO" id="GO:0005739">
    <property type="term" value="C:mitochondrion"/>
    <property type="evidence" value="ECO:0007669"/>
    <property type="project" value="UniProtKB-SubCell"/>
</dbReference>
<dbReference type="Pfam" id="PF07798">
    <property type="entry name" value="CCDC90-like"/>
    <property type="match status" value="1"/>
</dbReference>
<dbReference type="AlphaFoldDB" id="A0A068S3Y1"/>
<comment type="subcellular location">
    <subcellularLocation>
        <location evidence="2">Membrane</location>
    </subcellularLocation>
    <subcellularLocation>
        <location evidence="1">Mitochondrion</location>
    </subcellularLocation>
</comment>
<keyword evidence="4" id="KW-1133">Transmembrane helix</keyword>
<reference evidence="9" key="1">
    <citation type="submission" date="2013-08" db="EMBL/GenBank/DDBJ databases">
        <title>Gene expansion shapes genome architecture in the human pathogen Lichtheimia corymbifera: an evolutionary genomics analysis in the ancient terrestrial Mucorales (Mucoromycotina).</title>
        <authorList>
            <person name="Schwartze V.U."/>
            <person name="Winter S."/>
            <person name="Shelest E."/>
            <person name="Marcet-Houben M."/>
            <person name="Horn F."/>
            <person name="Wehner S."/>
            <person name="Hoffmann K."/>
            <person name="Riege K."/>
            <person name="Sammeth M."/>
            <person name="Nowrousian M."/>
            <person name="Valiante V."/>
            <person name="Linde J."/>
            <person name="Jacobsen I.D."/>
            <person name="Marz M."/>
            <person name="Brakhage A.A."/>
            <person name="Gabaldon T."/>
            <person name="Bocker S."/>
            <person name="Voigt K."/>
        </authorList>
    </citation>
    <scope>NUCLEOTIDE SEQUENCE [LARGE SCALE GENOMIC DNA]</scope>
    <source>
        <strain evidence="9">FSU 9682</strain>
    </source>
</reference>
<evidence type="ECO:0000256" key="7">
    <source>
        <dbReference type="ARBA" id="ARBA00023136"/>
    </source>
</evidence>
<evidence type="ECO:0000256" key="1">
    <source>
        <dbReference type="ARBA" id="ARBA00004173"/>
    </source>
</evidence>
<feature type="region of interest" description="Disordered" evidence="8">
    <location>
        <begin position="71"/>
        <end position="92"/>
    </location>
</feature>
<evidence type="ECO:0000256" key="6">
    <source>
        <dbReference type="ARBA" id="ARBA00023128"/>
    </source>
</evidence>
<name>A0A068S3Y1_9FUNG</name>
<dbReference type="GO" id="GO:0016020">
    <property type="term" value="C:membrane"/>
    <property type="evidence" value="ECO:0007669"/>
    <property type="project" value="UniProtKB-SubCell"/>
</dbReference>
<proteinExistence type="predicted"/>
<keyword evidence="6" id="KW-0496">Mitochondrion</keyword>
<feature type="compositionally biased region" description="Low complexity" evidence="8">
    <location>
        <begin position="115"/>
        <end position="124"/>
    </location>
</feature>
<keyword evidence="3" id="KW-0812">Transmembrane</keyword>
<evidence type="ECO:0000256" key="5">
    <source>
        <dbReference type="ARBA" id="ARBA00023054"/>
    </source>
</evidence>
<protein>
    <submittedName>
        <fullName evidence="9">Mitochondrion protein</fullName>
    </submittedName>
</protein>
<dbReference type="VEuPathDB" id="FungiDB:LCOR_07566.1"/>
<keyword evidence="10" id="KW-1185">Reference proteome</keyword>
<dbReference type="EMBL" id="CBTN010000038">
    <property type="protein sequence ID" value="CDH56532.1"/>
    <property type="molecule type" value="Genomic_DNA"/>
</dbReference>
<evidence type="ECO:0000256" key="8">
    <source>
        <dbReference type="SAM" id="MobiDB-lite"/>
    </source>
</evidence>
<dbReference type="PANTHER" id="PTHR14360:SF12">
    <property type="entry name" value="MOZ PROTEIN REPRESENTS A CHROMATIN-ASSOCIATED ACETYLTRANSFERASE"/>
    <property type="match status" value="1"/>
</dbReference>